<gene>
    <name evidence="5" type="ORF">MZV50_23475</name>
</gene>
<dbReference type="InterPro" id="IPR036388">
    <property type="entry name" value="WH-like_DNA-bd_sf"/>
</dbReference>
<evidence type="ECO:0000259" key="4">
    <source>
        <dbReference type="SMART" id="SM00895"/>
    </source>
</evidence>
<accession>A0ABY4ZTY5</accession>
<dbReference type="Proteomes" id="UP001057520">
    <property type="component" value="Chromosome"/>
</dbReference>
<name>A0ABY4ZTY5_9CAUL</name>
<dbReference type="PANTHER" id="PTHR43537">
    <property type="entry name" value="TRANSCRIPTIONAL REGULATOR, GNTR FAMILY"/>
    <property type="match status" value="1"/>
</dbReference>
<keyword evidence="3" id="KW-0804">Transcription</keyword>
<evidence type="ECO:0000256" key="1">
    <source>
        <dbReference type="ARBA" id="ARBA00023015"/>
    </source>
</evidence>
<dbReference type="InterPro" id="IPR011711">
    <property type="entry name" value="GntR_C"/>
</dbReference>
<keyword evidence="1" id="KW-0805">Transcription regulation</keyword>
<dbReference type="Gene3D" id="1.10.10.10">
    <property type="entry name" value="Winged helix-like DNA-binding domain superfamily/Winged helix DNA-binding domain"/>
    <property type="match status" value="1"/>
</dbReference>
<dbReference type="Pfam" id="PF07729">
    <property type="entry name" value="FCD"/>
    <property type="match status" value="1"/>
</dbReference>
<proteinExistence type="predicted"/>
<evidence type="ECO:0000313" key="6">
    <source>
        <dbReference type="Proteomes" id="UP001057520"/>
    </source>
</evidence>
<dbReference type="Pfam" id="PF00392">
    <property type="entry name" value="GntR"/>
    <property type="match status" value="1"/>
</dbReference>
<evidence type="ECO:0000256" key="3">
    <source>
        <dbReference type="ARBA" id="ARBA00023163"/>
    </source>
</evidence>
<organism evidence="5 6">
    <name type="scientific">Caulobacter segnis</name>
    <dbReference type="NCBI Taxonomy" id="88688"/>
    <lineage>
        <taxon>Bacteria</taxon>
        <taxon>Pseudomonadati</taxon>
        <taxon>Pseudomonadota</taxon>
        <taxon>Alphaproteobacteria</taxon>
        <taxon>Caulobacterales</taxon>
        <taxon>Caulobacteraceae</taxon>
        <taxon>Caulobacter</taxon>
    </lineage>
</organism>
<dbReference type="PANTHER" id="PTHR43537:SF49">
    <property type="entry name" value="TRANSCRIPTIONAL REGULATORY PROTEIN"/>
    <property type="match status" value="1"/>
</dbReference>
<dbReference type="EMBL" id="CP096040">
    <property type="protein sequence ID" value="USQ95472.1"/>
    <property type="molecule type" value="Genomic_DNA"/>
</dbReference>
<dbReference type="InterPro" id="IPR008920">
    <property type="entry name" value="TF_FadR/GntR_C"/>
</dbReference>
<keyword evidence="6" id="KW-1185">Reference proteome</keyword>
<evidence type="ECO:0000313" key="5">
    <source>
        <dbReference type="EMBL" id="USQ95472.1"/>
    </source>
</evidence>
<protein>
    <submittedName>
        <fullName evidence="5">GntR family transcriptional regulator</fullName>
    </submittedName>
</protein>
<dbReference type="SMART" id="SM00895">
    <property type="entry name" value="FCD"/>
    <property type="match status" value="1"/>
</dbReference>
<dbReference type="SUPFAM" id="SSF46785">
    <property type="entry name" value="Winged helix' DNA-binding domain"/>
    <property type="match status" value="1"/>
</dbReference>
<dbReference type="InterPro" id="IPR036390">
    <property type="entry name" value="WH_DNA-bd_sf"/>
</dbReference>
<evidence type="ECO:0000256" key="2">
    <source>
        <dbReference type="ARBA" id="ARBA00023125"/>
    </source>
</evidence>
<keyword evidence="2" id="KW-0238">DNA-binding</keyword>
<dbReference type="SUPFAM" id="SSF48008">
    <property type="entry name" value="GntR ligand-binding domain-like"/>
    <property type="match status" value="1"/>
</dbReference>
<dbReference type="Gene3D" id="1.20.120.530">
    <property type="entry name" value="GntR ligand-binding domain-like"/>
    <property type="match status" value="1"/>
</dbReference>
<feature type="domain" description="GntR C-terminal" evidence="4">
    <location>
        <begin position="68"/>
        <end position="191"/>
    </location>
</feature>
<sequence length="198" mass="22444">MSALEADLLSGAFRPGEWLKQTDIETNYSAHRFDVRMALLDLKTRHLIEHVKNRGYRVINLTDREREDLIETRTVLEKAAVQLAAKRRTSQDIIELKAMVAQFDAAIETGDLDVLRGLNSDFHDRFYEACNNLTLAQEIKALRQRGLPGARGWRSLGAIRRSNDDHAQMIGLLEAGDGEALSALIDRHLNRWREGPEG</sequence>
<dbReference type="InterPro" id="IPR000524">
    <property type="entry name" value="Tscrpt_reg_HTH_GntR"/>
</dbReference>
<reference evidence="5 6" key="1">
    <citation type="submission" date="2022-04" db="EMBL/GenBank/DDBJ databases">
        <title>Genome sequence of soybean root-associated Caulobacter segnis RL271.</title>
        <authorList>
            <person name="Longley R."/>
            <person name="Bonito G."/>
            <person name="Trigodet F."/>
            <person name="Crosson S."/>
            <person name="Fiebig A."/>
        </authorList>
    </citation>
    <scope>NUCLEOTIDE SEQUENCE [LARGE SCALE GENOMIC DNA]</scope>
    <source>
        <strain evidence="5 6">RL271</strain>
    </source>
</reference>